<dbReference type="OrthoDB" id="463286at2"/>
<dbReference type="Gene3D" id="3.90.1140.10">
    <property type="entry name" value="Cyclic phosphodiesterase"/>
    <property type="match status" value="1"/>
</dbReference>
<dbReference type="EMBL" id="LQZT01000001">
    <property type="protein sequence ID" value="OCW59567.1"/>
    <property type="molecule type" value="Genomic_DNA"/>
</dbReference>
<dbReference type="PANTHER" id="PTHR36039">
    <property type="match status" value="1"/>
</dbReference>
<dbReference type="AlphaFoldDB" id="A0A1C1Z1K4"/>
<dbReference type="SUPFAM" id="SSF55144">
    <property type="entry name" value="LigT-like"/>
    <property type="match status" value="1"/>
</dbReference>
<sequence>MQDVPNTTDFSHFHGAGRPVPLAITARLDANLSAQVDRLCGQPALRPPDVEERLDYPAHITLAVLEEGASVERVLFKLSFACLETERVAVRISHVGAFPGSPAHLFLAPVATQSLLALHQRLSKAVSAEPVHPHYLRDAWVPHITLATCNGQPDAAFGAAMRQFEDYRGHIIGIELVRFPPPRIVAHFPLPARPRPPQRGPES</sequence>
<dbReference type="InterPro" id="IPR009097">
    <property type="entry name" value="Cyclic_Pdiesterase"/>
</dbReference>
<proteinExistence type="predicted"/>
<accession>A0A1C1Z1K4</accession>
<dbReference type="Proteomes" id="UP000094795">
    <property type="component" value="Unassembled WGS sequence"/>
</dbReference>
<protein>
    <recommendedName>
        <fullName evidence="3">2'-5' RNA ligase</fullName>
    </recommendedName>
</protein>
<dbReference type="STRING" id="1480615.AWJ14_11200"/>
<organism evidence="1 2">
    <name type="scientific">Hoeflea olei</name>
    <dbReference type="NCBI Taxonomy" id="1480615"/>
    <lineage>
        <taxon>Bacteria</taxon>
        <taxon>Pseudomonadati</taxon>
        <taxon>Pseudomonadota</taxon>
        <taxon>Alphaproteobacteria</taxon>
        <taxon>Hyphomicrobiales</taxon>
        <taxon>Rhizobiaceae</taxon>
        <taxon>Hoeflea</taxon>
    </lineage>
</organism>
<evidence type="ECO:0008006" key="3">
    <source>
        <dbReference type="Google" id="ProtNLM"/>
    </source>
</evidence>
<dbReference type="PANTHER" id="PTHR36039:SF2">
    <property type="entry name" value="RNA LIGASE_CYCLIC NUCLEOTIDE PHOSPHODIESTERASE FAMILY PROTEIN"/>
    <property type="match status" value="1"/>
</dbReference>
<keyword evidence="2" id="KW-1185">Reference proteome</keyword>
<evidence type="ECO:0000313" key="1">
    <source>
        <dbReference type="EMBL" id="OCW59567.1"/>
    </source>
</evidence>
<name>A0A1C1Z1K4_9HYPH</name>
<gene>
    <name evidence="1" type="ORF">AWJ14_11200</name>
</gene>
<comment type="caution">
    <text evidence="1">The sequence shown here is derived from an EMBL/GenBank/DDBJ whole genome shotgun (WGS) entry which is preliminary data.</text>
</comment>
<dbReference type="Pfam" id="PF13563">
    <property type="entry name" value="2_5_RNA_ligase2"/>
    <property type="match status" value="1"/>
</dbReference>
<dbReference type="RefSeq" id="WP_066174545.1">
    <property type="nucleotide sequence ID" value="NZ_LQZT01000001.1"/>
</dbReference>
<evidence type="ECO:0000313" key="2">
    <source>
        <dbReference type="Proteomes" id="UP000094795"/>
    </source>
</evidence>
<reference evidence="1 2" key="1">
    <citation type="submission" date="2015-12" db="EMBL/GenBank/DDBJ databases">
        <authorList>
            <person name="Shamseldin A."/>
            <person name="Moawad H."/>
            <person name="Abd El-Rahim W.M."/>
            <person name="Sadowsky M.J."/>
        </authorList>
    </citation>
    <scope>NUCLEOTIDE SEQUENCE [LARGE SCALE GENOMIC DNA]</scope>
    <source>
        <strain evidence="1 2">JC234</strain>
    </source>
</reference>